<dbReference type="Pfam" id="PF14529">
    <property type="entry name" value="Exo_endo_phos_2"/>
    <property type="match status" value="1"/>
</dbReference>
<organism evidence="2 3">
    <name type="scientific">Aspergillus tanneri</name>
    <dbReference type="NCBI Taxonomy" id="1220188"/>
    <lineage>
        <taxon>Eukaryota</taxon>
        <taxon>Fungi</taxon>
        <taxon>Dikarya</taxon>
        <taxon>Ascomycota</taxon>
        <taxon>Pezizomycotina</taxon>
        <taxon>Eurotiomycetes</taxon>
        <taxon>Eurotiomycetidae</taxon>
        <taxon>Eurotiales</taxon>
        <taxon>Aspergillaceae</taxon>
        <taxon>Aspergillus</taxon>
        <taxon>Aspergillus subgen. Circumdati</taxon>
    </lineage>
</organism>
<evidence type="ECO:0000313" key="3">
    <source>
        <dbReference type="Proteomes" id="UP000308092"/>
    </source>
</evidence>
<dbReference type="EMBL" id="SOSA01000991">
    <property type="protein sequence ID" value="THC87931.1"/>
    <property type="molecule type" value="Genomic_DNA"/>
</dbReference>
<name>A0A4S3J555_9EURO</name>
<protein>
    <recommendedName>
        <fullName evidence="1">Endonuclease/exonuclease/phosphatase domain-containing protein</fullName>
    </recommendedName>
</protein>
<evidence type="ECO:0000259" key="1">
    <source>
        <dbReference type="Pfam" id="PF14529"/>
    </source>
</evidence>
<dbReference type="VEuPathDB" id="FungiDB:EYZ11_012622"/>
<dbReference type="Proteomes" id="UP000308092">
    <property type="component" value="Unassembled WGS sequence"/>
</dbReference>
<dbReference type="Gene3D" id="3.60.10.10">
    <property type="entry name" value="Endonuclease/exonuclease/phosphatase"/>
    <property type="match status" value="1"/>
</dbReference>
<gene>
    <name evidence="2" type="ORF">EYZ11_012622</name>
</gene>
<reference evidence="2 3" key="1">
    <citation type="submission" date="2019-03" db="EMBL/GenBank/DDBJ databases">
        <title>The genome sequence of a newly discovered highly antifungal drug resistant Aspergillus species, Aspergillus tanneri NIH 1004.</title>
        <authorList>
            <person name="Mounaud S."/>
            <person name="Singh I."/>
            <person name="Joardar V."/>
            <person name="Pakala S."/>
            <person name="Pakala S."/>
            <person name="Venepally P."/>
            <person name="Hoover J."/>
            <person name="Nierman W."/>
            <person name="Chung J."/>
            <person name="Losada L."/>
        </authorList>
    </citation>
    <scope>NUCLEOTIDE SEQUENCE [LARGE SCALE GENOMIC DNA]</scope>
    <source>
        <strain evidence="2 3">NIH1004</strain>
    </source>
</reference>
<evidence type="ECO:0000313" key="2">
    <source>
        <dbReference type="EMBL" id="THC87931.1"/>
    </source>
</evidence>
<keyword evidence="3" id="KW-1185">Reference proteome</keyword>
<comment type="caution">
    <text evidence="2">The sequence shown here is derived from an EMBL/GenBank/DDBJ whole genome shotgun (WGS) entry which is preliminary data.</text>
</comment>
<dbReference type="GO" id="GO:0003824">
    <property type="term" value="F:catalytic activity"/>
    <property type="evidence" value="ECO:0007669"/>
    <property type="project" value="InterPro"/>
</dbReference>
<dbReference type="InterPro" id="IPR005135">
    <property type="entry name" value="Endo/exonuclease/phosphatase"/>
</dbReference>
<proteinExistence type="predicted"/>
<feature type="domain" description="Endonuclease/exonuclease/phosphatase" evidence="1">
    <location>
        <begin position="25"/>
        <end position="96"/>
    </location>
</feature>
<dbReference type="InterPro" id="IPR036691">
    <property type="entry name" value="Endo/exonu/phosph_ase_sf"/>
</dbReference>
<dbReference type="AlphaFoldDB" id="A0A4S3J555"/>
<accession>A0A4S3J555</accession>
<dbReference type="SUPFAM" id="SSF56219">
    <property type="entry name" value="DNase I-like"/>
    <property type="match status" value="1"/>
</dbReference>
<sequence length="173" mass="19385">MADSQMLLFSVYLSPVPLFTPNKVSTSVVLAGDFNRHHPIWGGNHIQPQFTEDASELINFFQANSLHGCLPRGTATFWSLSDLGRSSTIDQTPTAKAKKAFNRADWGSIASEVLQQMGLWKEVKTRPALDKVVERFTEVTAAAVDRHTPNLQPTPYSKRWFTPDLKIQQTEVN</sequence>
<dbReference type="STRING" id="1220188.A0A4S3J555"/>